<keyword evidence="2" id="KW-1185">Reference proteome</keyword>
<evidence type="ECO:0000313" key="2">
    <source>
        <dbReference type="Proteomes" id="UP000434957"/>
    </source>
</evidence>
<proteinExistence type="predicted"/>
<protein>
    <submittedName>
        <fullName evidence="1">Uncharacterized protein</fullName>
    </submittedName>
</protein>
<sequence>MADHKAVRLQLRSPTDPVRVRKPSRVYPPPSVAAEAVRVVTQQRLTTFLEDLQVSDQDAATWARAWDEFKVELRKDTLSIIKARRKSTRAFYNQKLRRLWKQEIRLQEHRAGTDPTVESITEGMDVLSLRDGHGGSSLQRVRHEIQACTRARADAQQRRLFRAAGHSDGKTTRALFRRVSNKYADNEIHRLDAAIGHSDMGVHDKADTLADAWTPIFQQSRFTAAARSEVLHWLGDAGRYQDVLADFTDAFTEGEVAAAIGASKPGKACGPDRLVRTGTAISRSCSYRS</sequence>
<dbReference type="Proteomes" id="UP000434957">
    <property type="component" value="Unassembled WGS sequence"/>
</dbReference>
<dbReference type="EMBL" id="QXFT01004669">
    <property type="protein sequence ID" value="KAE9276545.1"/>
    <property type="molecule type" value="Genomic_DNA"/>
</dbReference>
<organism evidence="1 2">
    <name type="scientific">Phytophthora rubi</name>
    <dbReference type="NCBI Taxonomy" id="129364"/>
    <lineage>
        <taxon>Eukaryota</taxon>
        <taxon>Sar</taxon>
        <taxon>Stramenopiles</taxon>
        <taxon>Oomycota</taxon>
        <taxon>Peronosporomycetes</taxon>
        <taxon>Peronosporales</taxon>
        <taxon>Peronosporaceae</taxon>
        <taxon>Phytophthora</taxon>
    </lineage>
</organism>
<evidence type="ECO:0000313" key="1">
    <source>
        <dbReference type="EMBL" id="KAE9276545.1"/>
    </source>
</evidence>
<dbReference type="AlphaFoldDB" id="A0A6A4BUZ0"/>
<reference evidence="1 2" key="1">
    <citation type="submission" date="2018-08" db="EMBL/GenBank/DDBJ databases">
        <title>Genomic investigation of the strawberry pathogen Phytophthora fragariae indicates pathogenicity is determined by transcriptional variation in three key races.</title>
        <authorList>
            <person name="Adams T.M."/>
            <person name="Armitage A.D."/>
            <person name="Sobczyk M.K."/>
            <person name="Bates H.J."/>
            <person name="Dunwell J.M."/>
            <person name="Nellist C.F."/>
            <person name="Harrison R.J."/>
        </authorList>
    </citation>
    <scope>NUCLEOTIDE SEQUENCE [LARGE SCALE GENOMIC DNA]</scope>
    <source>
        <strain evidence="1 2">SCRP333</strain>
    </source>
</reference>
<gene>
    <name evidence="1" type="ORF">PR003_g29033</name>
</gene>
<comment type="caution">
    <text evidence="1">The sequence shown here is derived from an EMBL/GenBank/DDBJ whole genome shotgun (WGS) entry which is preliminary data.</text>
</comment>
<name>A0A6A4BUZ0_9STRA</name>
<accession>A0A6A4BUZ0</accession>